<feature type="domain" description="Peripheral subunit-binding (PSBD)" evidence="7">
    <location>
        <begin position="132"/>
        <end position="169"/>
    </location>
</feature>
<dbReference type="EC" id="2.3.1.-" evidence="4"/>
<keyword evidence="4" id="KW-0808">Transferase</keyword>
<dbReference type="InterPro" id="IPR000089">
    <property type="entry name" value="Biotin_lipoyl"/>
</dbReference>
<comment type="cofactor">
    <cofactor evidence="1 4">
        <name>(R)-lipoate</name>
        <dbReference type="ChEBI" id="CHEBI:83088"/>
    </cofactor>
</comment>
<evidence type="ECO:0000259" key="6">
    <source>
        <dbReference type="PROSITE" id="PS50968"/>
    </source>
</evidence>
<dbReference type="Gene3D" id="4.10.320.10">
    <property type="entry name" value="E3-binding domain"/>
    <property type="match status" value="2"/>
</dbReference>
<dbReference type="SUPFAM" id="SSF51230">
    <property type="entry name" value="Single hybrid motif"/>
    <property type="match status" value="1"/>
</dbReference>
<dbReference type="SUPFAM" id="SSF47005">
    <property type="entry name" value="Peripheral subunit-binding domain of 2-oxo acid dehydrogenase complex"/>
    <property type="match status" value="2"/>
</dbReference>
<dbReference type="InterPro" id="IPR045257">
    <property type="entry name" value="E2/Pdx1"/>
</dbReference>
<dbReference type="GO" id="GO:0045254">
    <property type="term" value="C:pyruvate dehydrogenase complex"/>
    <property type="evidence" value="ECO:0007669"/>
    <property type="project" value="InterPro"/>
</dbReference>
<organism evidence="8 9">
    <name type="scientific">Alkalibacter rhizosphaerae</name>
    <dbReference type="NCBI Taxonomy" id="2815577"/>
    <lineage>
        <taxon>Bacteria</taxon>
        <taxon>Bacillati</taxon>
        <taxon>Bacillota</taxon>
        <taxon>Clostridia</taxon>
        <taxon>Eubacteriales</taxon>
        <taxon>Eubacteriaceae</taxon>
        <taxon>Alkalibacter</taxon>
    </lineage>
</organism>
<evidence type="ECO:0000256" key="4">
    <source>
        <dbReference type="RuleBase" id="RU003423"/>
    </source>
</evidence>
<accession>A0A974XE08</accession>
<dbReference type="PANTHER" id="PTHR23151">
    <property type="entry name" value="DIHYDROLIPOAMIDE ACETYL/SUCCINYL-TRANSFERASE-RELATED"/>
    <property type="match status" value="1"/>
</dbReference>
<dbReference type="Gene3D" id="2.40.50.100">
    <property type="match status" value="1"/>
</dbReference>
<dbReference type="RefSeq" id="WP_207299459.1">
    <property type="nucleotide sequence ID" value="NZ_CP071444.1"/>
</dbReference>
<keyword evidence="9" id="KW-1185">Reference proteome</keyword>
<evidence type="ECO:0000259" key="7">
    <source>
        <dbReference type="PROSITE" id="PS51826"/>
    </source>
</evidence>
<dbReference type="EMBL" id="CP071444">
    <property type="protein sequence ID" value="QSX08117.1"/>
    <property type="molecule type" value="Genomic_DNA"/>
</dbReference>
<evidence type="ECO:0000313" key="8">
    <source>
        <dbReference type="EMBL" id="QSX08117.1"/>
    </source>
</evidence>
<evidence type="ECO:0000313" key="9">
    <source>
        <dbReference type="Proteomes" id="UP000663499"/>
    </source>
</evidence>
<dbReference type="Pfam" id="PF00364">
    <property type="entry name" value="Biotin_lipoyl"/>
    <property type="match status" value="1"/>
</dbReference>
<dbReference type="InterPro" id="IPR036625">
    <property type="entry name" value="E3-bd_dom_sf"/>
</dbReference>
<dbReference type="Pfam" id="PF00198">
    <property type="entry name" value="2-oxoacid_dh"/>
    <property type="match status" value="1"/>
</dbReference>
<dbReference type="PROSITE" id="PS50968">
    <property type="entry name" value="BIOTINYL_LIPOYL"/>
    <property type="match status" value="1"/>
</dbReference>
<name>A0A974XE08_9FIRM</name>
<reference evidence="8" key="1">
    <citation type="submission" date="2021-03" db="EMBL/GenBank/DDBJ databases">
        <title>Alkalibacter marinus sp. nov., isolated from tidal flat sediment.</title>
        <authorList>
            <person name="Namirimu T."/>
            <person name="Yang J.-A."/>
            <person name="Yang S.-H."/>
            <person name="Kim Y.-J."/>
            <person name="Kwon K.K."/>
        </authorList>
    </citation>
    <scope>NUCLEOTIDE SEQUENCE</scope>
    <source>
        <strain evidence="8">ES005</strain>
    </source>
</reference>
<dbReference type="GO" id="GO:0016746">
    <property type="term" value="F:acyltransferase activity"/>
    <property type="evidence" value="ECO:0007669"/>
    <property type="project" value="UniProtKB-KW"/>
</dbReference>
<evidence type="ECO:0000256" key="2">
    <source>
        <dbReference type="ARBA" id="ARBA00007317"/>
    </source>
</evidence>
<gene>
    <name evidence="8" type="ORF">J0B03_09975</name>
</gene>
<protein>
    <recommendedName>
        <fullName evidence="4">Dihydrolipoamide acetyltransferase component of pyruvate dehydrogenase complex</fullName>
        <ecNumber evidence="4">2.3.1.-</ecNumber>
    </recommendedName>
</protein>
<feature type="domain" description="Peripheral subunit-binding (PSBD)" evidence="7">
    <location>
        <begin position="172"/>
        <end position="209"/>
    </location>
</feature>
<feature type="compositionally biased region" description="Polar residues" evidence="5">
    <location>
        <begin position="110"/>
        <end position="121"/>
    </location>
</feature>
<feature type="compositionally biased region" description="Basic and acidic residues" evidence="5">
    <location>
        <begin position="95"/>
        <end position="109"/>
    </location>
</feature>
<dbReference type="Gene3D" id="3.30.559.10">
    <property type="entry name" value="Chloramphenicol acetyltransferase-like domain"/>
    <property type="match status" value="1"/>
</dbReference>
<keyword evidence="4" id="KW-0012">Acyltransferase</keyword>
<dbReference type="GO" id="GO:0006086">
    <property type="term" value="P:pyruvate decarboxylation to acetyl-CoA"/>
    <property type="evidence" value="ECO:0007669"/>
    <property type="project" value="InterPro"/>
</dbReference>
<dbReference type="InterPro" id="IPR023213">
    <property type="entry name" value="CAT-like_dom_sf"/>
</dbReference>
<keyword evidence="3 4" id="KW-0450">Lipoyl</keyword>
<evidence type="ECO:0000256" key="3">
    <source>
        <dbReference type="ARBA" id="ARBA00022823"/>
    </source>
</evidence>
<dbReference type="InterPro" id="IPR011053">
    <property type="entry name" value="Single_hybrid_motif"/>
</dbReference>
<evidence type="ECO:0000256" key="1">
    <source>
        <dbReference type="ARBA" id="ARBA00001938"/>
    </source>
</evidence>
<feature type="region of interest" description="Disordered" evidence="5">
    <location>
        <begin position="95"/>
        <end position="121"/>
    </location>
</feature>
<comment type="similarity">
    <text evidence="2 4">Belongs to the 2-oxoacid dehydrogenase family.</text>
</comment>
<dbReference type="PANTHER" id="PTHR23151:SF90">
    <property type="entry name" value="DIHYDROLIPOYLLYSINE-RESIDUE ACETYLTRANSFERASE COMPONENT OF PYRUVATE DEHYDROGENASE COMPLEX, MITOCHONDRIAL-RELATED"/>
    <property type="match status" value="1"/>
</dbReference>
<dbReference type="InterPro" id="IPR001078">
    <property type="entry name" value="2-oxoacid_DH_actylTfrase"/>
</dbReference>
<feature type="domain" description="Lipoyl-binding" evidence="6">
    <location>
        <begin position="2"/>
        <end position="77"/>
    </location>
</feature>
<evidence type="ECO:0000256" key="5">
    <source>
        <dbReference type="SAM" id="MobiDB-lite"/>
    </source>
</evidence>
<dbReference type="Pfam" id="PF02817">
    <property type="entry name" value="E3_binding"/>
    <property type="match status" value="2"/>
</dbReference>
<dbReference type="Proteomes" id="UP000663499">
    <property type="component" value="Chromosome"/>
</dbReference>
<dbReference type="AlphaFoldDB" id="A0A974XE08"/>
<dbReference type="SUPFAM" id="SSF52777">
    <property type="entry name" value="CoA-dependent acyltransferases"/>
    <property type="match status" value="1"/>
</dbReference>
<proteinExistence type="inferred from homology"/>
<dbReference type="InterPro" id="IPR004167">
    <property type="entry name" value="PSBD"/>
</dbReference>
<dbReference type="PROSITE" id="PS51826">
    <property type="entry name" value="PSBD"/>
    <property type="match status" value="2"/>
</dbReference>
<sequence length="458" mass="49550">MATEIIMPKAGMDMVEGTVIKWLVKEGDKVDTGDPILEILTDKVNMEVEAETTGTILKILAEEGEVLPVMTVIGYMGEEGDDVPDGPATTKEEVVKAKEDTGAVSKKSETTVPQKQETTTQELDPIAGDKVRATPAARYLARERDIPLGRVTGSGPKGRIQKVDVETFKALRATPLAAKIAKVEGVELDAVEGTGHGGKITKEDVVSGLKKETPAAETTATTAAVEEGKDQKIIPMKGIRKIIADRMIESQHTAATVSLTIEVDMTASIDLRSKIKDMLQEEKGVKITYTDLLIMAVTKSLVKYPLVNATMTEEGILVNDHVNMGIAVGLDSGLMVPVINNTEKMNLTQIVESRSDIVGRTVKGKIKPNELQGSTFTISNLGMFDTVSFTSIINQPNSAILSVGAILERMRVVEGKPEVRNVMNLTITLDHRVMDGVEGAKFLQYLKGLLEEPTRMLL</sequence>
<dbReference type="CDD" id="cd06849">
    <property type="entry name" value="lipoyl_domain"/>
    <property type="match status" value="1"/>
</dbReference>
<dbReference type="KEGG" id="alka:J0B03_09975"/>